<dbReference type="AlphaFoldDB" id="A0A540NIT6"/>
<sequence>MDEELGGVVGVNENLIADADSFNLGVGVVSEDISLDTVSSERLRLGGEGDELVGDVDGDLDTFYIALVVSQQSSVFCIKAPLRFIGGSDVDY</sequence>
<dbReference type="EMBL" id="VIEB01000035">
    <property type="protein sequence ID" value="TQE10919.1"/>
    <property type="molecule type" value="Genomic_DNA"/>
</dbReference>
<name>A0A540NIT6_MALBA</name>
<accession>A0A540NIT6</accession>
<dbReference type="Proteomes" id="UP000315295">
    <property type="component" value="Unassembled WGS sequence"/>
</dbReference>
<organism evidence="1 2">
    <name type="scientific">Malus baccata</name>
    <name type="common">Siberian crab apple</name>
    <name type="synonym">Pyrus baccata</name>
    <dbReference type="NCBI Taxonomy" id="106549"/>
    <lineage>
        <taxon>Eukaryota</taxon>
        <taxon>Viridiplantae</taxon>
        <taxon>Streptophyta</taxon>
        <taxon>Embryophyta</taxon>
        <taxon>Tracheophyta</taxon>
        <taxon>Spermatophyta</taxon>
        <taxon>Magnoliopsida</taxon>
        <taxon>eudicotyledons</taxon>
        <taxon>Gunneridae</taxon>
        <taxon>Pentapetalae</taxon>
        <taxon>rosids</taxon>
        <taxon>fabids</taxon>
        <taxon>Rosales</taxon>
        <taxon>Rosaceae</taxon>
        <taxon>Amygdaloideae</taxon>
        <taxon>Maleae</taxon>
        <taxon>Malus</taxon>
    </lineage>
</organism>
<evidence type="ECO:0000313" key="2">
    <source>
        <dbReference type="Proteomes" id="UP000315295"/>
    </source>
</evidence>
<proteinExistence type="predicted"/>
<protein>
    <submittedName>
        <fullName evidence="1">Uncharacterized protein</fullName>
    </submittedName>
</protein>
<reference evidence="1 2" key="1">
    <citation type="journal article" date="2019" name="G3 (Bethesda)">
        <title>Sequencing of a Wild Apple (Malus baccata) Genome Unravels the Differences Between Cultivated and Wild Apple Species Regarding Disease Resistance and Cold Tolerance.</title>
        <authorList>
            <person name="Chen X."/>
        </authorList>
    </citation>
    <scope>NUCLEOTIDE SEQUENCE [LARGE SCALE GENOMIC DNA]</scope>
    <source>
        <strain evidence="2">cv. Shandingzi</strain>
        <tissue evidence="1">Leaves</tissue>
    </source>
</reference>
<comment type="caution">
    <text evidence="1">The sequence shown here is derived from an EMBL/GenBank/DDBJ whole genome shotgun (WGS) entry which is preliminary data.</text>
</comment>
<gene>
    <name evidence="1" type="ORF">C1H46_003492</name>
</gene>
<evidence type="ECO:0000313" key="1">
    <source>
        <dbReference type="EMBL" id="TQE10919.1"/>
    </source>
</evidence>
<keyword evidence="2" id="KW-1185">Reference proteome</keyword>